<dbReference type="Gene3D" id="3.30.420.10">
    <property type="entry name" value="Ribonuclease H-like superfamily/Ribonuclease H"/>
    <property type="match status" value="1"/>
</dbReference>
<dbReference type="Pfam" id="PF02171">
    <property type="entry name" value="Piwi"/>
    <property type="match status" value="1"/>
</dbReference>
<dbReference type="AlphaFoldDB" id="A0A0R3PTJ0"/>
<proteinExistence type="predicted"/>
<reference evidence="4" key="1">
    <citation type="submission" date="2017-02" db="UniProtKB">
        <authorList>
            <consortium name="WormBaseParasite"/>
        </authorList>
    </citation>
    <scope>IDENTIFICATION</scope>
</reference>
<feature type="domain" description="Piwi" evidence="1">
    <location>
        <begin position="10"/>
        <end position="73"/>
    </location>
</feature>
<dbReference type="Proteomes" id="UP000267027">
    <property type="component" value="Unassembled WGS sequence"/>
</dbReference>
<evidence type="ECO:0000313" key="3">
    <source>
        <dbReference type="Proteomes" id="UP000267027"/>
    </source>
</evidence>
<dbReference type="EMBL" id="UYYA01004248">
    <property type="protein sequence ID" value="VDM60692.1"/>
    <property type="molecule type" value="Genomic_DNA"/>
</dbReference>
<dbReference type="GO" id="GO:0003676">
    <property type="term" value="F:nucleic acid binding"/>
    <property type="evidence" value="ECO:0007669"/>
    <property type="project" value="InterPro"/>
</dbReference>
<dbReference type="InterPro" id="IPR003165">
    <property type="entry name" value="Piwi"/>
</dbReference>
<keyword evidence="3" id="KW-1185">Reference proteome</keyword>
<dbReference type="InterPro" id="IPR012337">
    <property type="entry name" value="RNaseH-like_sf"/>
</dbReference>
<reference evidence="2 3" key="2">
    <citation type="submission" date="2018-11" db="EMBL/GenBank/DDBJ databases">
        <authorList>
            <consortium name="Pathogen Informatics"/>
        </authorList>
    </citation>
    <scope>NUCLEOTIDE SEQUENCE [LARGE SCALE GENOMIC DNA]</scope>
    <source>
        <strain evidence="2 3">Costa Rica</strain>
    </source>
</reference>
<sequence>MRPLPVCLYISSTLKGSAVTPRYAVLVDDLYLSMDELESLTYVLTYAHQIVNLSTSLPAPLYVANRCAESGRNIHEAYNSVVLARSSFVCC</sequence>
<dbReference type="STRING" id="334426.A0A0R3PTJ0"/>
<name>A0A0R3PTJ0_ANGCS</name>
<dbReference type="InterPro" id="IPR036397">
    <property type="entry name" value="RNaseH_sf"/>
</dbReference>
<gene>
    <name evidence="2" type="ORF">ACOC_LOCUS9107</name>
</gene>
<evidence type="ECO:0000313" key="4">
    <source>
        <dbReference type="WBParaSite" id="ACOC_0000910601-mRNA-1"/>
    </source>
</evidence>
<organism evidence="4">
    <name type="scientific">Angiostrongylus costaricensis</name>
    <name type="common">Nematode worm</name>
    <dbReference type="NCBI Taxonomy" id="334426"/>
    <lineage>
        <taxon>Eukaryota</taxon>
        <taxon>Metazoa</taxon>
        <taxon>Ecdysozoa</taxon>
        <taxon>Nematoda</taxon>
        <taxon>Chromadorea</taxon>
        <taxon>Rhabditida</taxon>
        <taxon>Rhabditina</taxon>
        <taxon>Rhabditomorpha</taxon>
        <taxon>Strongyloidea</taxon>
        <taxon>Metastrongylidae</taxon>
        <taxon>Angiostrongylus</taxon>
    </lineage>
</organism>
<evidence type="ECO:0000259" key="1">
    <source>
        <dbReference type="Pfam" id="PF02171"/>
    </source>
</evidence>
<dbReference type="SUPFAM" id="SSF53098">
    <property type="entry name" value="Ribonuclease H-like"/>
    <property type="match status" value="1"/>
</dbReference>
<dbReference type="WBParaSite" id="ACOC_0000910601-mRNA-1">
    <property type="protein sequence ID" value="ACOC_0000910601-mRNA-1"/>
    <property type="gene ID" value="ACOC_0000910601"/>
</dbReference>
<accession>A0A0R3PTJ0</accession>
<protein>
    <submittedName>
        <fullName evidence="4">Piwi domain-containing protein</fullName>
    </submittedName>
</protein>
<evidence type="ECO:0000313" key="2">
    <source>
        <dbReference type="EMBL" id="VDM60692.1"/>
    </source>
</evidence>
<dbReference type="OrthoDB" id="5868801at2759"/>